<accession>A0ABR3D808</accession>
<feature type="compositionally biased region" description="Polar residues" evidence="1">
    <location>
        <begin position="114"/>
        <end position="123"/>
    </location>
</feature>
<organism evidence="2 3">
    <name type="scientific">Neurospora intermedia</name>
    <dbReference type="NCBI Taxonomy" id="5142"/>
    <lineage>
        <taxon>Eukaryota</taxon>
        <taxon>Fungi</taxon>
        <taxon>Dikarya</taxon>
        <taxon>Ascomycota</taxon>
        <taxon>Pezizomycotina</taxon>
        <taxon>Sordariomycetes</taxon>
        <taxon>Sordariomycetidae</taxon>
        <taxon>Sordariales</taxon>
        <taxon>Sordariaceae</taxon>
        <taxon>Neurospora</taxon>
    </lineage>
</organism>
<reference evidence="2 3" key="1">
    <citation type="submission" date="2023-09" db="EMBL/GenBank/DDBJ databases">
        <title>Multi-omics analysis of a traditional fermented food reveals byproduct-associated fungal strains for waste-to-food upcycling.</title>
        <authorList>
            <consortium name="Lawrence Berkeley National Laboratory"/>
            <person name="Rekdal V.M."/>
            <person name="Villalobos-Escobedo J.M."/>
            <person name="Rodriguez-Valeron N."/>
            <person name="Garcia M.O."/>
            <person name="Vasquez D.P."/>
            <person name="Damayanti I."/>
            <person name="Sorensen P.M."/>
            <person name="Baidoo E.E."/>
            <person name="De Carvalho A.C."/>
            <person name="Riley R."/>
            <person name="Lipzen A."/>
            <person name="He G."/>
            <person name="Yan M."/>
            <person name="Haridas S."/>
            <person name="Daum C."/>
            <person name="Yoshinaga Y."/>
            <person name="Ng V."/>
            <person name="Grigoriev I.V."/>
            <person name="Munk R."/>
            <person name="Nuraida L."/>
            <person name="Wijaya C.H."/>
            <person name="Morales P.-C."/>
            <person name="Keasling J.D."/>
        </authorList>
    </citation>
    <scope>NUCLEOTIDE SEQUENCE [LARGE SCALE GENOMIC DNA]</scope>
    <source>
        <strain evidence="2 3">FGSC 2613</strain>
    </source>
</reference>
<feature type="compositionally biased region" description="Acidic residues" evidence="1">
    <location>
        <begin position="103"/>
        <end position="113"/>
    </location>
</feature>
<feature type="compositionally biased region" description="Basic and acidic residues" evidence="1">
    <location>
        <begin position="162"/>
        <end position="175"/>
    </location>
</feature>
<dbReference type="Proteomes" id="UP001451303">
    <property type="component" value="Unassembled WGS sequence"/>
</dbReference>
<evidence type="ECO:0000256" key="1">
    <source>
        <dbReference type="SAM" id="MobiDB-lite"/>
    </source>
</evidence>
<protein>
    <submittedName>
        <fullName evidence="2">Uncharacterized protein</fullName>
    </submittedName>
</protein>
<keyword evidence="3" id="KW-1185">Reference proteome</keyword>
<proteinExistence type="predicted"/>
<evidence type="ECO:0000313" key="3">
    <source>
        <dbReference type="Proteomes" id="UP001451303"/>
    </source>
</evidence>
<feature type="region of interest" description="Disordered" evidence="1">
    <location>
        <begin position="101"/>
        <end position="126"/>
    </location>
</feature>
<evidence type="ECO:0000313" key="2">
    <source>
        <dbReference type="EMBL" id="KAL0468821.1"/>
    </source>
</evidence>
<comment type="caution">
    <text evidence="2">The sequence shown here is derived from an EMBL/GenBank/DDBJ whole genome shotgun (WGS) entry which is preliminary data.</text>
</comment>
<sequence>MLSTYEEAECLGDTVAFHANRLQRKYQAQLPGSSEGFYDFRVDYTPRPHAYRTLRVRAGLPPRTLRFGVKPSTEFELAYCCTITFTPSRAILDLSEPSSEASWDSESEYESDPQVDQLSSFSSGGVPCEIETENTIIDSRLSSLTTNFKSLEVSSSASISDRNGKDSETGRDVHHAQAWPPTKIEVDFEPFPCYEIAELHADMEYGSNRLMDLILRYFLDVISLHEAQRPELSDSGWGREREPTVVVMAKNDDADKKFYASNGFVESDEALEVSDRAIEGQVLRMVLKEGVVRALVDKRNEEQMDDEGVWTRRRREYEQIWIRAGDRRRDERREEILESLSLSEDGSGNECLETSVGVLCSVQDTPGDGAKRAKSLPLRLHPTTRIETSEEQGGRRKRAKSEAIFATSSTGCHKERA</sequence>
<dbReference type="EMBL" id="JAVLET010000006">
    <property type="protein sequence ID" value="KAL0468821.1"/>
    <property type="molecule type" value="Genomic_DNA"/>
</dbReference>
<gene>
    <name evidence="2" type="ORF">QR685DRAFT_607224</name>
</gene>
<feature type="region of interest" description="Disordered" evidence="1">
    <location>
        <begin position="158"/>
        <end position="178"/>
    </location>
</feature>
<name>A0ABR3D808_NEUIN</name>
<feature type="region of interest" description="Disordered" evidence="1">
    <location>
        <begin position="381"/>
        <end position="417"/>
    </location>
</feature>